<dbReference type="GO" id="GO:0019948">
    <property type="term" value="F:SUMO activating enzyme activity"/>
    <property type="evidence" value="ECO:0007669"/>
    <property type="project" value="TreeGrafter"/>
</dbReference>
<dbReference type="Gene3D" id="3.40.50.720">
    <property type="entry name" value="NAD(P)-binding Rossmann-like Domain"/>
    <property type="match status" value="1"/>
</dbReference>
<dbReference type="PROSITE" id="PS51257">
    <property type="entry name" value="PROKAR_LIPOPROTEIN"/>
    <property type="match status" value="1"/>
</dbReference>
<comment type="caution">
    <text evidence="2">The sequence shown here is derived from an EMBL/GenBank/DDBJ whole genome shotgun (WGS) entry which is preliminary data.</text>
</comment>
<proteinExistence type="predicted"/>
<dbReference type="Proteomes" id="UP000324800">
    <property type="component" value="Unassembled WGS sequence"/>
</dbReference>
<dbReference type="PANTHER" id="PTHR10953">
    <property type="entry name" value="UBIQUITIN-ACTIVATING ENZYME E1"/>
    <property type="match status" value="1"/>
</dbReference>
<dbReference type="GO" id="GO:0016925">
    <property type="term" value="P:protein sumoylation"/>
    <property type="evidence" value="ECO:0007669"/>
    <property type="project" value="TreeGrafter"/>
</dbReference>
<organism evidence="2 3">
    <name type="scientific">Streblomastix strix</name>
    <dbReference type="NCBI Taxonomy" id="222440"/>
    <lineage>
        <taxon>Eukaryota</taxon>
        <taxon>Metamonada</taxon>
        <taxon>Preaxostyla</taxon>
        <taxon>Oxymonadida</taxon>
        <taxon>Streblomastigidae</taxon>
        <taxon>Streblomastix</taxon>
    </lineage>
</organism>
<evidence type="ECO:0000313" key="3">
    <source>
        <dbReference type="Proteomes" id="UP000324800"/>
    </source>
</evidence>
<dbReference type="GO" id="GO:0005737">
    <property type="term" value="C:cytoplasm"/>
    <property type="evidence" value="ECO:0007669"/>
    <property type="project" value="TreeGrafter"/>
</dbReference>
<dbReference type="PANTHER" id="PTHR10953:SF5">
    <property type="entry name" value="SUMO-ACTIVATING ENZYME SUBUNIT 2"/>
    <property type="match status" value="1"/>
</dbReference>
<dbReference type="InterPro" id="IPR000594">
    <property type="entry name" value="ThiF_NAD_FAD-bd"/>
</dbReference>
<feature type="domain" description="THIF-type NAD/FAD binding fold" evidence="1">
    <location>
        <begin position="7"/>
        <end position="180"/>
    </location>
</feature>
<reference evidence="2 3" key="1">
    <citation type="submission" date="2019-03" db="EMBL/GenBank/DDBJ databases">
        <title>Single cell metagenomics reveals metabolic interactions within the superorganism composed of flagellate Streblomastix strix and complex community of Bacteroidetes bacteria on its surface.</title>
        <authorList>
            <person name="Treitli S.C."/>
            <person name="Kolisko M."/>
            <person name="Husnik F."/>
            <person name="Keeling P."/>
            <person name="Hampl V."/>
        </authorList>
    </citation>
    <scope>NUCLEOTIDE SEQUENCE [LARGE SCALE GENOMIC DNA]</scope>
    <source>
        <strain evidence="2">ST1C</strain>
    </source>
</reference>
<name>A0A5J4UT16_9EUKA</name>
<gene>
    <name evidence="2" type="ORF">EZS28_030945</name>
</gene>
<protein>
    <submittedName>
        <fullName evidence="2">Putative SUMO-activating enzyme subunit uba-2</fullName>
    </submittedName>
</protein>
<dbReference type="InterPro" id="IPR035985">
    <property type="entry name" value="Ubiquitin-activating_enz"/>
</dbReference>
<evidence type="ECO:0000259" key="1">
    <source>
        <dbReference type="Pfam" id="PF00899"/>
    </source>
</evidence>
<sequence>MQELDRVQFAGPDIIRRTKLLVLGAGGIGCELLKSLVLTGFRHYCVIDLDTIDVSNLNRQFLFRREHVGKKKAEIAGQAILKMAPDATVITYSISIMDPQFDIDFYKSFDIVLLALDNVKARMHVNKMCCICDIPIVDAGSSGLLGHVISLLPGVSECFACTEKQQDQEFAICTIRGVPTLPIHTIMWGKLLYKFFFLVQLKQKKEIFFLMEKA</sequence>
<dbReference type="Pfam" id="PF00899">
    <property type="entry name" value="ThiF"/>
    <property type="match status" value="1"/>
</dbReference>
<dbReference type="AlphaFoldDB" id="A0A5J4UT16"/>
<dbReference type="OrthoDB" id="10255449at2759"/>
<dbReference type="EMBL" id="SNRW01012677">
    <property type="protein sequence ID" value="KAA6373529.1"/>
    <property type="molecule type" value="Genomic_DNA"/>
</dbReference>
<dbReference type="GO" id="GO:0031510">
    <property type="term" value="C:SUMO activating enzyme complex"/>
    <property type="evidence" value="ECO:0007669"/>
    <property type="project" value="TreeGrafter"/>
</dbReference>
<accession>A0A5J4UT16</accession>
<dbReference type="SUPFAM" id="SSF69572">
    <property type="entry name" value="Activating enzymes of the ubiquitin-like proteins"/>
    <property type="match status" value="1"/>
</dbReference>
<dbReference type="InterPro" id="IPR045886">
    <property type="entry name" value="ThiF/MoeB/HesA"/>
</dbReference>
<evidence type="ECO:0000313" key="2">
    <source>
        <dbReference type="EMBL" id="KAA6373529.1"/>
    </source>
</evidence>